<name>A0A7W3YM45_9LACO</name>
<dbReference type="Proteomes" id="UP000517106">
    <property type="component" value="Unassembled WGS sequence"/>
</dbReference>
<feature type="compositionally biased region" description="Basic residues" evidence="1">
    <location>
        <begin position="1"/>
        <end position="15"/>
    </location>
</feature>
<evidence type="ECO:0000313" key="2">
    <source>
        <dbReference type="EMBL" id="MBB1097079.1"/>
    </source>
</evidence>
<evidence type="ECO:0000256" key="1">
    <source>
        <dbReference type="SAM" id="MobiDB-lite"/>
    </source>
</evidence>
<protein>
    <submittedName>
        <fullName evidence="2">Uncharacterized protein</fullName>
    </submittedName>
</protein>
<dbReference type="EMBL" id="JACIVA010000039">
    <property type="protein sequence ID" value="MBB1097079.1"/>
    <property type="molecule type" value="Genomic_DNA"/>
</dbReference>
<feature type="region of interest" description="Disordered" evidence="1">
    <location>
        <begin position="1"/>
        <end position="41"/>
    </location>
</feature>
<evidence type="ECO:0000313" key="3">
    <source>
        <dbReference type="Proteomes" id="UP000517106"/>
    </source>
</evidence>
<gene>
    <name evidence="2" type="ORF">H5S09_03815</name>
</gene>
<comment type="caution">
    <text evidence="2">The sequence shown here is derived from an EMBL/GenBank/DDBJ whole genome shotgun (WGS) entry which is preliminary data.</text>
</comment>
<keyword evidence="3" id="KW-1185">Reference proteome</keyword>
<organism evidence="2 3">
    <name type="scientific">Limosilactobacillus rudii</name>
    <dbReference type="NCBI Taxonomy" id="2759755"/>
    <lineage>
        <taxon>Bacteria</taxon>
        <taxon>Bacillati</taxon>
        <taxon>Bacillota</taxon>
        <taxon>Bacilli</taxon>
        <taxon>Lactobacillales</taxon>
        <taxon>Lactobacillaceae</taxon>
        <taxon>Limosilactobacillus</taxon>
    </lineage>
</organism>
<accession>A0A7W3YM45</accession>
<dbReference type="AlphaFoldDB" id="A0A7W3YM45"/>
<dbReference type="RefSeq" id="WP_182595830.1">
    <property type="nucleotide sequence ID" value="NZ_JACIVA010000039.1"/>
</dbReference>
<proteinExistence type="predicted"/>
<sequence>MTEQQKKRRGRPRKYATKEEAKQAQLQQIKEANKKSPKSNYYQYKSKARNFITKKSTKADLIELQELINKRLEELSKN</sequence>
<reference evidence="2 3" key="1">
    <citation type="submission" date="2020-07" db="EMBL/GenBank/DDBJ databases">
        <title>Description of Limosilactobacillus balticus sp. nov., Limosilactobacillus agrestis sp. nov., Limosilactobacillus albertensis sp. nov., Limosilactobacillus rudii sp. nov., Limosilactobacillus fastidiosus sp. nov., five novel Limosilactobacillus species isolated from the vertebrate gastrointestinal tract, and proposal of 6 subspecies of Limosilactobacillus reuteri adapted to the gastrointestinal tract of specific vertebrate hosts.</title>
        <authorList>
            <person name="Li F."/>
            <person name="Cheng C."/>
            <person name="Zheng J."/>
            <person name="Quevedo R.M."/>
            <person name="Li J."/>
            <person name="Roos S."/>
            <person name="Gaenzle M.G."/>
            <person name="Walter J."/>
        </authorList>
    </citation>
    <scope>NUCLEOTIDE SEQUENCE [LARGE SCALE GENOMIC DNA]</scope>
    <source>
        <strain evidence="2 3">STM2_1</strain>
    </source>
</reference>